<dbReference type="InterPro" id="IPR031925">
    <property type="entry name" value="TBCC_N"/>
</dbReference>
<dbReference type="InterPro" id="IPR017901">
    <property type="entry name" value="C-CAP_CF_C-like"/>
</dbReference>
<feature type="domain" description="C-CAP/cofactor C-like" evidence="7">
    <location>
        <begin position="185"/>
        <end position="336"/>
    </location>
</feature>
<dbReference type="Pfam" id="PF16752">
    <property type="entry name" value="TBCC_N"/>
    <property type="match status" value="1"/>
</dbReference>
<dbReference type="EMBL" id="ML977149">
    <property type="protein sequence ID" value="KAF1988179.1"/>
    <property type="molecule type" value="Genomic_DNA"/>
</dbReference>
<dbReference type="GO" id="GO:0007023">
    <property type="term" value="P:post-chaperonin tubulin folding pathway"/>
    <property type="evidence" value="ECO:0007669"/>
    <property type="project" value="InterPro"/>
</dbReference>
<reference evidence="8" key="1">
    <citation type="journal article" date="2020" name="Stud. Mycol.">
        <title>101 Dothideomycetes genomes: a test case for predicting lifestyles and emergence of pathogens.</title>
        <authorList>
            <person name="Haridas S."/>
            <person name="Albert R."/>
            <person name="Binder M."/>
            <person name="Bloem J."/>
            <person name="Labutti K."/>
            <person name="Salamov A."/>
            <person name="Andreopoulos B."/>
            <person name="Baker S."/>
            <person name="Barry K."/>
            <person name="Bills G."/>
            <person name="Bluhm B."/>
            <person name="Cannon C."/>
            <person name="Castanera R."/>
            <person name="Culley D."/>
            <person name="Daum C."/>
            <person name="Ezra D."/>
            <person name="Gonzalez J."/>
            <person name="Henrissat B."/>
            <person name="Kuo A."/>
            <person name="Liang C."/>
            <person name="Lipzen A."/>
            <person name="Lutzoni F."/>
            <person name="Magnuson J."/>
            <person name="Mondo S."/>
            <person name="Nolan M."/>
            <person name="Ohm R."/>
            <person name="Pangilinan J."/>
            <person name="Park H.-J."/>
            <person name="Ramirez L."/>
            <person name="Alfaro M."/>
            <person name="Sun H."/>
            <person name="Tritt A."/>
            <person name="Yoshinaga Y."/>
            <person name="Zwiers L.-H."/>
            <person name="Turgeon B."/>
            <person name="Goodwin S."/>
            <person name="Spatafora J."/>
            <person name="Crous P."/>
            <person name="Grigoriev I."/>
        </authorList>
    </citation>
    <scope>NUCLEOTIDE SEQUENCE</scope>
    <source>
        <strain evidence="8">CBS 113979</strain>
    </source>
</reference>
<dbReference type="GO" id="GO:0007021">
    <property type="term" value="P:tubulin complex assembly"/>
    <property type="evidence" value="ECO:0007669"/>
    <property type="project" value="TreeGrafter"/>
</dbReference>
<proteinExistence type="inferred from homology"/>
<feature type="region of interest" description="Disordered" evidence="6">
    <location>
        <begin position="130"/>
        <end position="159"/>
    </location>
</feature>
<dbReference type="Gene3D" id="2.160.20.70">
    <property type="match status" value="1"/>
</dbReference>
<dbReference type="InterPro" id="IPR027684">
    <property type="entry name" value="TBCC"/>
</dbReference>
<dbReference type="PANTHER" id="PTHR15139:SF0">
    <property type="entry name" value="TUBULIN-SPECIFIC CHAPERONE C"/>
    <property type="match status" value="1"/>
</dbReference>
<dbReference type="InterPro" id="IPR016098">
    <property type="entry name" value="CAP/MinC_C"/>
</dbReference>
<feature type="compositionally biased region" description="Basic and acidic residues" evidence="6">
    <location>
        <begin position="130"/>
        <end position="140"/>
    </location>
</feature>
<dbReference type="GO" id="GO:0015631">
    <property type="term" value="F:tubulin binding"/>
    <property type="evidence" value="ECO:0007669"/>
    <property type="project" value="InterPro"/>
</dbReference>
<dbReference type="AlphaFoldDB" id="A0A6G1H598"/>
<dbReference type="InterPro" id="IPR012945">
    <property type="entry name" value="Tubulin-bd_cofactor_C_dom"/>
</dbReference>
<keyword evidence="4" id="KW-0007">Acetylation</keyword>
<comment type="similarity">
    <text evidence="2">Belongs to the TBCC family.</text>
</comment>
<dbReference type="Proteomes" id="UP000800041">
    <property type="component" value="Unassembled WGS sequence"/>
</dbReference>
<dbReference type="FunFam" id="1.20.58.1250:FF:000002">
    <property type="entry name" value="Tubulin-specific chaperone c, putative"/>
    <property type="match status" value="1"/>
</dbReference>
<dbReference type="OrthoDB" id="194775at2759"/>
<evidence type="ECO:0000313" key="9">
    <source>
        <dbReference type="Proteomes" id="UP000800041"/>
    </source>
</evidence>
<sequence>MTSTDTPDTEPESNERFFRHFQNEVTALQEQMDRLINTSASGGERSDAIDHCLAGITRLAQEVNSASSYIPAYDQRTYSAAIKALNDRLSDVRAAIAPKAKFSFKSVPKNASAISLNDAAEIAKQHRIERLGGKSGKDDSTTSSMDSSMAVTPTEARSPNLVNSDAVAEDDLLSSGDDALMHEVSVRKPSFSQATNIAISKEKNAHIILPSSASHATTQGALTNLRRCVVDMSVLTARGKPFAGLIVKNVKHSLLICGQVAGPAHITGLHNCIVLINSRQFRMHECTNVDVYLWCGSRPIVEDVKDVRFAPLPEKYLTEDDKTKTNMWQDVDDFKWLKSEQSPNWSVLPENDRLEHSIWTDVVPGGPGQGLEDILKAVRIWPEKSNAEK</sequence>
<evidence type="ECO:0000256" key="6">
    <source>
        <dbReference type="SAM" id="MobiDB-lite"/>
    </source>
</evidence>
<dbReference type="Pfam" id="PF07986">
    <property type="entry name" value="TBCC"/>
    <property type="match status" value="1"/>
</dbReference>
<name>A0A6G1H598_9PEZI</name>
<evidence type="ECO:0000256" key="5">
    <source>
        <dbReference type="ARBA" id="ARBA00026055"/>
    </source>
</evidence>
<dbReference type="PANTHER" id="PTHR15139">
    <property type="entry name" value="TUBULIN FOLDING COFACTOR C"/>
    <property type="match status" value="1"/>
</dbReference>
<comment type="subcellular location">
    <subcellularLocation>
        <location evidence="1">Cytoplasm</location>
    </subcellularLocation>
</comment>
<evidence type="ECO:0000256" key="1">
    <source>
        <dbReference type="ARBA" id="ARBA00004496"/>
    </source>
</evidence>
<protein>
    <recommendedName>
        <fullName evidence="7">C-CAP/cofactor C-like domain-containing protein</fullName>
    </recommendedName>
</protein>
<accession>A0A6G1H598</accession>
<evidence type="ECO:0000256" key="3">
    <source>
        <dbReference type="ARBA" id="ARBA00022490"/>
    </source>
</evidence>
<evidence type="ECO:0000313" key="8">
    <source>
        <dbReference type="EMBL" id="KAF1988179.1"/>
    </source>
</evidence>
<evidence type="ECO:0000259" key="7">
    <source>
        <dbReference type="PROSITE" id="PS51329"/>
    </source>
</evidence>
<dbReference type="PROSITE" id="PS51329">
    <property type="entry name" value="C_CAP_COFACTOR_C"/>
    <property type="match status" value="1"/>
</dbReference>
<comment type="subunit">
    <text evidence="5">Supercomplex made of cofactors A to E. Cofactors A and D function by capturing and stabilizing tubulin in a quasi-native conformation. Cofactor E binds to the cofactor D-tubulin complex; interaction with cofactor C then causes the release of tubulin polypeptides that are committed to the native state.</text>
</comment>
<dbReference type="GO" id="GO:0005737">
    <property type="term" value="C:cytoplasm"/>
    <property type="evidence" value="ECO:0007669"/>
    <property type="project" value="UniProtKB-SubCell"/>
</dbReference>
<evidence type="ECO:0000256" key="4">
    <source>
        <dbReference type="ARBA" id="ARBA00022990"/>
    </source>
</evidence>
<evidence type="ECO:0000256" key="2">
    <source>
        <dbReference type="ARBA" id="ARBA00008848"/>
    </source>
</evidence>
<gene>
    <name evidence="8" type="ORF">K402DRAFT_328947</name>
</gene>
<dbReference type="Gene3D" id="1.20.58.1250">
    <property type="entry name" value="Tubulin Binding Cofactor C, N-terminal domain"/>
    <property type="match status" value="1"/>
</dbReference>
<organism evidence="8 9">
    <name type="scientific">Aulographum hederae CBS 113979</name>
    <dbReference type="NCBI Taxonomy" id="1176131"/>
    <lineage>
        <taxon>Eukaryota</taxon>
        <taxon>Fungi</taxon>
        <taxon>Dikarya</taxon>
        <taxon>Ascomycota</taxon>
        <taxon>Pezizomycotina</taxon>
        <taxon>Dothideomycetes</taxon>
        <taxon>Pleosporomycetidae</taxon>
        <taxon>Aulographales</taxon>
        <taxon>Aulographaceae</taxon>
    </lineage>
</organism>
<dbReference type="InterPro" id="IPR038397">
    <property type="entry name" value="TBCC_N_sf"/>
</dbReference>
<keyword evidence="3" id="KW-0963">Cytoplasm</keyword>
<keyword evidence="9" id="KW-1185">Reference proteome</keyword>